<dbReference type="Proteomes" id="UP000309848">
    <property type="component" value="Unassembled WGS sequence"/>
</dbReference>
<dbReference type="Pfam" id="PF13472">
    <property type="entry name" value="Lipase_GDSL_2"/>
    <property type="match status" value="1"/>
</dbReference>
<dbReference type="InterPro" id="IPR013830">
    <property type="entry name" value="SGNH_hydro"/>
</dbReference>
<evidence type="ECO:0000256" key="3">
    <source>
        <dbReference type="SAM" id="SignalP"/>
    </source>
</evidence>
<reference evidence="5 6" key="1">
    <citation type="submission" date="2019-04" db="EMBL/GenBank/DDBJ databases">
        <title>Sphingomonas psychrotolerans sp. nov., isolated from soil in the Tianshan Mountains, Xinjiang, China.</title>
        <authorList>
            <person name="Luo Y."/>
            <person name="Sheng H."/>
        </authorList>
    </citation>
    <scope>NUCLEOTIDE SEQUENCE [LARGE SCALE GENOMIC DNA]</scope>
    <source>
        <strain evidence="5 6">KIS18-15</strain>
    </source>
</reference>
<keyword evidence="6" id="KW-1185">Reference proteome</keyword>
<feature type="domain" description="SGNH hydrolase-type esterase" evidence="4">
    <location>
        <begin position="29"/>
        <end position="222"/>
    </location>
</feature>
<dbReference type="PANTHER" id="PTHR43695:SF1">
    <property type="entry name" value="RHAMNOGALACTURONAN ACETYLESTERASE"/>
    <property type="match status" value="1"/>
</dbReference>
<evidence type="ECO:0000256" key="1">
    <source>
        <dbReference type="ARBA" id="ARBA00008668"/>
    </source>
</evidence>
<dbReference type="RefSeq" id="WP_135985965.1">
    <property type="nucleotide sequence ID" value="NZ_JAASQM010000005.1"/>
</dbReference>
<dbReference type="SUPFAM" id="SSF52266">
    <property type="entry name" value="SGNH hydrolase"/>
    <property type="match status" value="1"/>
</dbReference>
<dbReference type="PANTHER" id="PTHR43695">
    <property type="entry name" value="PUTATIVE (AFU_ORTHOLOGUE AFUA_2G17250)-RELATED"/>
    <property type="match status" value="1"/>
</dbReference>
<evidence type="ECO:0000259" key="4">
    <source>
        <dbReference type="Pfam" id="PF13472"/>
    </source>
</evidence>
<dbReference type="InterPro" id="IPR037459">
    <property type="entry name" value="RhgT-like"/>
</dbReference>
<dbReference type="AlphaFoldDB" id="A0A4S1WCB9"/>
<dbReference type="CDD" id="cd01821">
    <property type="entry name" value="Rhamnogalacturan_acetylesterase_like"/>
    <property type="match status" value="1"/>
</dbReference>
<feature type="chain" id="PRO_5020882754" evidence="3">
    <location>
        <begin position="21"/>
        <end position="262"/>
    </location>
</feature>
<dbReference type="OrthoDB" id="191551at2"/>
<dbReference type="Gene3D" id="3.40.50.1110">
    <property type="entry name" value="SGNH hydrolase"/>
    <property type="match status" value="1"/>
</dbReference>
<evidence type="ECO:0000313" key="6">
    <source>
        <dbReference type="Proteomes" id="UP000309848"/>
    </source>
</evidence>
<evidence type="ECO:0000256" key="2">
    <source>
        <dbReference type="ARBA" id="ARBA00022801"/>
    </source>
</evidence>
<dbReference type="InterPro" id="IPR036514">
    <property type="entry name" value="SGNH_hydro_sf"/>
</dbReference>
<comment type="similarity">
    <text evidence="1">Belongs to the 'GDSL' lipolytic enzyme family.</text>
</comment>
<sequence length="262" mass="28205">MRALLAAGAALLATALPAHAQQRILIASDSTAANYGADKYPQTGWGMMLKCGLQPDVEVINRAVGGRSTRTFLSEGKWDALLAEAKPGDVVLIQFGHNDATASRPERYAPAATLYRDNLLRMIWESRGHGLIPVLVTPPARRSFDGARAKADFAAYSQVERELVASTNTPLIDLEARSLDLVSGAGEAGARKYYLHYTPADKLTAFPNGIADDTHFSELGARAMANLVAQELKGLKVPVAEKVLAERPDLVRTRPLGSFACH</sequence>
<evidence type="ECO:0000313" key="5">
    <source>
        <dbReference type="EMBL" id="TGX40594.1"/>
    </source>
</evidence>
<comment type="caution">
    <text evidence="5">The sequence shown here is derived from an EMBL/GenBank/DDBJ whole genome shotgun (WGS) entry which is preliminary data.</text>
</comment>
<accession>A0A4S1WCB9</accession>
<keyword evidence="2" id="KW-0378">Hydrolase</keyword>
<gene>
    <name evidence="5" type="ORF">E5A74_13830</name>
</gene>
<dbReference type="GO" id="GO:0016788">
    <property type="term" value="F:hydrolase activity, acting on ester bonds"/>
    <property type="evidence" value="ECO:0007669"/>
    <property type="project" value="UniProtKB-ARBA"/>
</dbReference>
<organism evidence="5 6">
    <name type="scientific">Sphingomonas naasensis</name>
    <dbReference type="NCBI Taxonomy" id="1344951"/>
    <lineage>
        <taxon>Bacteria</taxon>
        <taxon>Pseudomonadati</taxon>
        <taxon>Pseudomonadota</taxon>
        <taxon>Alphaproteobacteria</taxon>
        <taxon>Sphingomonadales</taxon>
        <taxon>Sphingomonadaceae</taxon>
        <taxon>Sphingomonas</taxon>
    </lineage>
</organism>
<keyword evidence="3" id="KW-0732">Signal</keyword>
<feature type="signal peptide" evidence="3">
    <location>
        <begin position="1"/>
        <end position="20"/>
    </location>
</feature>
<protein>
    <submittedName>
        <fullName evidence="5">Rhamnogalacturonan acetylesterase</fullName>
    </submittedName>
</protein>
<dbReference type="EMBL" id="SRXU01000006">
    <property type="protein sequence ID" value="TGX40594.1"/>
    <property type="molecule type" value="Genomic_DNA"/>
</dbReference>
<proteinExistence type="inferred from homology"/>
<name>A0A4S1WCB9_9SPHN</name>